<dbReference type="GO" id="GO:0009307">
    <property type="term" value="P:DNA restriction-modification system"/>
    <property type="evidence" value="ECO:0007669"/>
    <property type="project" value="InterPro"/>
</dbReference>
<evidence type="ECO:0000256" key="3">
    <source>
        <dbReference type="ARBA" id="ARBA00022679"/>
    </source>
</evidence>
<dbReference type="InterPro" id="IPR002052">
    <property type="entry name" value="DNA_methylase_N6_adenine_CS"/>
</dbReference>
<proteinExistence type="predicted"/>
<evidence type="ECO:0000256" key="1">
    <source>
        <dbReference type="ARBA" id="ARBA00011900"/>
    </source>
</evidence>
<keyword evidence="7" id="KW-1185">Reference proteome</keyword>
<evidence type="ECO:0000256" key="2">
    <source>
        <dbReference type="ARBA" id="ARBA00022603"/>
    </source>
</evidence>
<dbReference type="RefSeq" id="WP_079413274.1">
    <property type="nucleotide sequence ID" value="NZ_MZGW01000009.1"/>
</dbReference>
<reference evidence="6 7" key="1">
    <citation type="submission" date="2017-03" db="EMBL/GenBank/DDBJ databases">
        <title>Genome sequence of Clostridium thermoalcaliphilum DSM 7309.</title>
        <authorList>
            <person name="Poehlein A."/>
            <person name="Daniel R."/>
        </authorList>
    </citation>
    <scope>NUCLEOTIDE SEQUENCE [LARGE SCALE GENOMIC DNA]</scope>
    <source>
        <strain evidence="6 7">DSM 7309</strain>
    </source>
</reference>
<dbReference type="REBASE" id="200254">
    <property type="entry name" value="M1.Cth7309ORF18070P"/>
</dbReference>
<dbReference type="InterPro" id="IPR012327">
    <property type="entry name" value="MeTrfase_D12"/>
</dbReference>
<dbReference type="GO" id="GO:0009007">
    <property type="term" value="F:site-specific DNA-methyltransferase (adenine-specific) activity"/>
    <property type="evidence" value="ECO:0007669"/>
    <property type="project" value="UniProtKB-EC"/>
</dbReference>
<keyword evidence="3 6" id="KW-0808">Transferase</keyword>
<dbReference type="EMBL" id="MZGW01000009">
    <property type="protein sequence ID" value="OPJ54995.1"/>
    <property type="molecule type" value="Genomic_DNA"/>
</dbReference>
<dbReference type="OrthoDB" id="9805629at2"/>
<gene>
    <name evidence="6" type="primary">fokIM_2</name>
    <name evidence="6" type="ORF">CLOTH_18070</name>
</gene>
<sequence length="428" mass="50676">MENFSNDVFTILNYQGSKKNLLNFIYKNTIDVIDEKKAVFDIFAGSCSVGYALKRYYRIFANDSEVYSSVIAKALLQYNNKLLWDTYEAQFEKFYQKNHNDLINLFGEYVVKEKELIQEKDVQKIKNFYDNYPTVWNGYLSLYNNTIRTTKDLKIKKDEIPYMLFTTYYANTYFGVHQSIEIDSIRYAIELLEDNALQNVLLAALFYAMKECTFSKDGHMAQPLSIENNKTKLFSVRQKSILEYFQRKLSEFQSSDFVISSHDNVVFNKPISEIYNIDRVKQEVGFIYADPPYTDMQYSRYYHLLNTVTLYDYDDISLYRGKISKGLYREDRFQSPLSQRSTALDQTSILFDYCKANRMNLALSYAYPRDTKQQATNRYTMNIEDIIETAEKKFGRNKINVFTEEYEHSNNRNKDTKKVLEYLIVCKY</sequence>
<dbReference type="InterPro" id="IPR029063">
    <property type="entry name" value="SAM-dependent_MTases_sf"/>
</dbReference>
<organism evidence="6 7">
    <name type="scientific">Alkalithermobacter paradoxus</name>
    <dbReference type="NCBI Taxonomy" id="29349"/>
    <lineage>
        <taxon>Bacteria</taxon>
        <taxon>Bacillati</taxon>
        <taxon>Bacillota</taxon>
        <taxon>Clostridia</taxon>
        <taxon>Peptostreptococcales</taxon>
        <taxon>Tepidibacteraceae</taxon>
        <taxon>Alkalithermobacter</taxon>
    </lineage>
</organism>
<protein>
    <recommendedName>
        <fullName evidence="1">site-specific DNA-methyltransferase (adenine-specific)</fullName>
        <ecNumber evidence="1">2.1.1.72</ecNumber>
    </recommendedName>
</protein>
<dbReference type="SUPFAM" id="SSF53335">
    <property type="entry name" value="S-adenosyl-L-methionine-dependent methyltransferases"/>
    <property type="match status" value="1"/>
</dbReference>
<name>A0A1V4I5V1_9FIRM</name>
<evidence type="ECO:0000313" key="7">
    <source>
        <dbReference type="Proteomes" id="UP000190140"/>
    </source>
</evidence>
<dbReference type="AlphaFoldDB" id="A0A1V4I5V1"/>
<dbReference type="STRING" id="29349.CLOTH_18070"/>
<dbReference type="EC" id="2.1.1.72" evidence="1"/>
<comment type="caution">
    <text evidence="6">The sequence shown here is derived from an EMBL/GenBank/DDBJ whole genome shotgun (WGS) entry which is preliminary data.</text>
</comment>
<evidence type="ECO:0000256" key="5">
    <source>
        <dbReference type="ARBA" id="ARBA00047942"/>
    </source>
</evidence>
<comment type="catalytic activity">
    <reaction evidence="5">
        <text>a 2'-deoxyadenosine in DNA + S-adenosyl-L-methionine = an N(6)-methyl-2'-deoxyadenosine in DNA + S-adenosyl-L-homocysteine + H(+)</text>
        <dbReference type="Rhea" id="RHEA:15197"/>
        <dbReference type="Rhea" id="RHEA-COMP:12418"/>
        <dbReference type="Rhea" id="RHEA-COMP:12419"/>
        <dbReference type="ChEBI" id="CHEBI:15378"/>
        <dbReference type="ChEBI" id="CHEBI:57856"/>
        <dbReference type="ChEBI" id="CHEBI:59789"/>
        <dbReference type="ChEBI" id="CHEBI:90615"/>
        <dbReference type="ChEBI" id="CHEBI:90616"/>
        <dbReference type="EC" id="2.1.1.72"/>
    </reaction>
</comment>
<keyword evidence="2 6" id="KW-0489">Methyltransferase</keyword>
<evidence type="ECO:0000256" key="4">
    <source>
        <dbReference type="ARBA" id="ARBA00022691"/>
    </source>
</evidence>
<dbReference type="GO" id="GO:0032259">
    <property type="term" value="P:methylation"/>
    <property type="evidence" value="ECO:0007669"/>
    <property type="project" value="UniProtKB-KW"/>
</dbReference>
<dbReference type="PROSITE" id="PS00092">
    <property type="entry name" value="N6_MTASE"/>
    <property type="match status" value="1"/>
</dbReference>
<dbReference type="Pfam" id="PF02086">
    <property type="entry name" value="MethyltransfD12"/>
    <property type="match status" value="1"/>
</dbReference>
<accession>A0A1V4I5V1</accession>
<dbReference type="Proteomes" id="UP000190140">
    <property type="component" value="Unassembled WGS sequence"/>
</dbReference>
<keyword evidence="4" id="KW-0949">S-adenosyl-L-methionine</keyword>
<evidence type="ECO:0000313" key="6">
    <source>
        <dbReference type="EMBL" id="OPJ54995.1"/>
    </source>
</evidence>
<dbReference type="GO" id="GO:0003676">
    <property type="term" value="F:nucleic acid binding"/>
    <property type="evidence" value="ECO:0007669"/>
    <property type="project" value="InterPro"/>
</dbReference>